<dbReference type="AlphaFoldDB" id="A0A0F9IF87"/>
<organism evidence="1">
    <name type="scientific">marine sediment metagenome</name>
    <dbReference type="NCBI Taxonomy" id="412755"/>
    <lineage>
        <taxon>unclassified sequences</taxon>
        <taxon>metagenomes</taxon>
        <taxon>ecological metagenomes</taxon>
    </lineage>
</organism>
<gene>
    <name evidence="1" type="ORF">LCGC14_1587800</name>
</gene>
<name>A0A0F9IF87_9ZZZZ</name>
<feature type="non-terminal residue" evidence="1">
    <location>
        <position position="81"/>
    </location>
</feature>
<sequence>MMSKISDERIAKLPEPIQKHVYPEDPYWCYVPEGWRDLVCKMNEHLEALEPYYILHQVKEKFGGLRYYTHTPDRTNNEHDL</sequence>
<evidence type="ECO:0000313" key="1">
    <source>
        <dbReference type="EMBL" id="KKM26137.1"/>
    </source>
</evidence>
<protein>
    <submittedName>
        <fullName evidence="1">Uncharacterized protein</fullName>
    </submittedName>
</protein>
<proteinExistence type="predicted"/>
<dbReference type="EMBL" id="LAZR01012570">
    <property type="protein sequence ID" value="KKM26137.1"/>
    <property type="molecule type" value="Genomic_DNA"/>
</dbReference>
<reference evidence="1" key="1">
    <citation type="journal article" date="2015" name="Nature">
        <title>Complex archaea that bridge the gap between prokaryotes and eukaryotes.</title>
        <authorList>
            <person name="Spang A."/>
            <person name="Saw J.H."/>
            <person name="Jorgensen S.L."/>
            <person name="Zaremba-Niedzwiedzka K."/>
            <person name="Martijn J."/>
            <person name="Lind A.E."/>
            <person name="van Eijk R."/>
            <person name="Schleper C."/>
            <person name="Guy L."/>
            <person name="Ettema T.J."/>
        </authorList>
    </citation>
    <scope>NUCLEOTIDE SEQUENCE</scope>
</reference>
<comment type="caution">
    <text evidence="1">The sequence shown here is derived from an EMBL/GenBank/DDBJ whole genome shotgun (WGS) entry which is preliminary data.</text>
</comment>
<accession>A0A0F9IF87</accession>